<gene>
    <name evidence="17" type="ORF">C8E03_101407</name>
</gene>
<dbReference type="Pfam" id="PF00672">
    <property type="entry name" value="HAMP"/>
    <property type="match status" value="1"/>
</dbReference>
<evidence type="ECO:0000256" key="9">
    <source>
        <dbReference type="ARBA" id="ARBA00022777"/>
    </source>
</evidence>
<evidence type="ECO:0000256" key="5">
    <source>
        <dbReference type="ARBA" id="ARBA00022553"/>
    </source>
</evidence>
<keyword evidence="9 17" id="KW-0418">Kinase</keyword>
<evidence type="ECO:0000256" key="10">
    <source>
        <dbReference type="ARBA" id="ARBA00022840"/>
    </source>
</evidence>
<keyword evidence="10" id="KW-0067">ATP-binding</keyword>
<evidence type="ECO:0000313" key="17">
    <source>
        <dbReference type="EMBL" id="PXV95777.1"/>
    </source>
</evidence>
<evidence type="ECO:0000256" key="13">
    <source>
        <dbReference type="ARBA" id="ARBA00023136"/>
    </source>
</evidence>
<keyword evidence="12" id="KW-0902">Two-component regulatory system</keyword>
<keyword evidence="8" id="KW-0547">Nucleotide-binding</keyword>
<feature type="transmembrane region" description="Helical" evidence="14">
    <location>
        <begin position="63"/>
        <end position="86"/>
    </location>
</feature>
<keyword evidence="11 14" id="KW-1133">Transmembrane helix</keyword>
<dbReference type="EC" id="2.7.13.3" evidence="3"/>
<evidence type="ECO:0000256" key="3">
    <source>
        <dbReference type="ARBA" id="ARBA00012438"/>
    </source>
</evidence>
<keyword evidence="5" id="KW-0597">Phosphoprotein</keyword>
<dbReference type="InterPro" id="IPR003594">
    <property type="entry name" value="HATPase_dom"/>
</dbReference>
<dbReference type="InterPro" id="IPR036890">
    <property type="entry name" value="HATPase_C_sf"/>
</dbReference>
<feature type="transmembrane region" description="Helical" evidence="14">
    <location>
        <begin position="13"/>
        <end position="42"/>
    </location>
</feature>
<organism evidence="17 18">
    <name type="scientific">Lachnotalea glycerini</name>
    <dbReference type="NCBI Taxonomy" id="1763509"/>
    <lineage>
        <taxon>Bacteria</taxon>
        <taxon>Bacillati</taxon>
        <taxon>Bacillota</taxon>
        <taxon>Clostridia</taxon>
        <taxon>Lachnospirales</taxon>
        <taxon>Lachnospiraceae</taxon>
        <taxon>Lachnotalea</taxon>
    </lineage>
</organism>
<evidence type="ECO:0000259" key="15">
    <source>
        <dbReference type="PROSITE" id="PS50109"/>
    </source>
</evidence>
<dbReference type="Gene3D" id="3.30.565.10">
    <property type="entry name" value="Histidine kinase-like ATPase, C-terminal domain"/>
    <property type="match status" value="1"/>
</dbReference>
<evidence type="ECO:0000256" key="8">
    <source>
        <dbReference type="ARBA" id="ARBA00022741"/>
    </source>
</evidence>
<keyword evidence="4" id="KW-1003">Cell membrane</keyword>
<keyword evidence="6" id="KW-0808">Transferase</keyword>
<proteinExistence type="predicted"/>
<dbReference type="PANTHER" id="PTHR45528">
    <property type="entry name" value="SENSOR HISTIDINE KINASE CPXA"/>
    <property type="match status" value="1"/>
</dbReference>
<keyword evidence="13 14" id="KW-0472">Membrane</keyword>
<dbReference type="Gene3D" id="1.10.287.130">
    <property type="match status" value="1"/>
</dbReference>
<dbReference type="SUPFAM" id="SSF158472">
    <property type="entry name" value="HAMP domain-like"/>
    <property type="match status" value="1"/>
</dbReference>
<evidence type="ECO:0000256" key="2">
    <source>
        <dbReference type="ARBA" id="ARBA00004651"/>
    </source>
</evidence>
<comment type="caution">
    <text evidence="17">The sequence shown here is derived from an EMBL/GenBank/DDBJ whole genome shotgun (WGS) entry which is preliminary data.</text>
</comment>
<dbReference type="InterPro" id="IPR003660">
    <property type="entry name" value="HAMP_dom"/>
</dbReference>
<evidence type="ECO:0000259" key="16">
    <source>
        <dbReference type="PROSITE" id="PS50885"/>
    </source>
</evidence>
<dbReference type="InterPro" id="IPR050398">
    <property type="entry name" value="HssS/ArlS-like"/>
</dbReference>
<comment type="catalytic activity">
    <reaction evidence="1">
        <text>ATP + protein L-histidine = ADP + protein N-phospho-L-histidine.</text>
        <dbReference type="EC" id="2.7.13.3"/>
    </reaction>
</comment>
<dbReference type="EMBL" id="QICS01000001">
    <property type="protein sequence ID" value="PXV95777.1"/>
    <property type="molecule type" value="Genomic_DNA"/>
</dbReference>
<dbReference type="SMART" id="SM00388">
    <property type="entry name" value="HisKA"/>
    <property type="match status" value="1"/>
</dbReference>
<dbReference type="GO" id="GO:0005886">
    <property type="term" value="C:plasma membrane"/>
    <property type="evidence" value="ECO:0007669"/>
    <property type="project" value="UniProtKB-SubCell"/>
</dbReference>
<protein>
    <recommendedName>
        <fullName evidence="3">histidine kinase</fullName>
        <ecNumber evidence="3">2.7.13.3</ecNumber>
    </recommendedName>
</protein>
<dbReference type="InterPro" id="IPR005467">
    <property type="entry name" value="His_kinase_dom"/>
</dbReference>
<sequence>MKSNFFNSFRKKIIIYTLVSTTITIAVELFLIIDLHMLIEFLRTHGYRSYVIGRDGIDPKIKVVILLFCGLLVFLTSFFIMIGDLLQYVKEISNSIQEIAEGNLGILIDVKDDDEFSQLADNINKMTEEILVIMDRERETERSKNELITSVAHDLRTPLTSITGYLELIRSNRTLNDETRDKYLEIVYNKSKRLEHLIYDLFDFTKLNHGRINLKPGTINIVKLLEQLLDEFYPSFQSNHLEYEYQTSKKDICIEADGDLIARLFDNLINNAIKYGADGKLIKVCISEVPGMVKIDVINYGKVIPNQELNNIFKKFYRVEQSRSENTGGTGLGLAIAKNVVDMHNGTIEVTSSLKGTSFTVCLPYSLSECKDKFMIDNKGETVGNNK</sequence>
<dbReference type="InterPro" id="IPR003661">
    <property type="entry name" value="HisK_dim/P_dom"/>
</dbReference>
<dbReference type="CDD" id="cd00075">
    <property type="entry name" value="HATPase"/>
    <property type="match status" value="1"/>
</dbReference>
<dbReference type="PROSITE" id="PS50109">
    <property type="entry name" value="HIS_KIN"/>
    <property type="match status" value="1"/>
</dbReference>
<evidence type="ECO:0000256" key="11">
    <source>
        <dbReference type="ARBA" id="ARBA00022989"/>
    </source>
</evidence>
<dbReference type="PROSITE" id="PS50885">
    <property type="entry name" value="HAMP"/>
    <property type="match status" value="1"/>
</dbReference>
<dbReference type="PRINTS" id="PR00344">
    <property type="entry name" value="BCTRLSENSOR"/>
</dbReference>
<evidence type="ECO:0000256" key="1">
    <source>
        <dbReference type="ARBA" id="ARBA00000085"/>
    </source>
</evidence>
<dbReference type="SUPFAM" id="SSF55874">
    <property type="entry name" value="ATPase domain of HSP90 chaperone/DNA topoisomerase II/histidine kinase"/>
    <property type="match status" value="1"/>
</dbReference>
<dbReference type="CDD" id="cd00082">
    <property type="entry name" value="HisKA"/>
    <property type="match status" value="1"/>
</dbReference>
<dbReference type="Pfam" id="PF00512">
    <property type="entry name" value="HisKA"/>
    <property type="match status" value="1"/>
</dbReference>
<evidence type="ECO:0000256" key="7">
    <source>
        <dbReference type="ARBA" id="ARBA00022692"/>
    </source>
</evidence>
<dbReference type="CDD" id="cd06225">
    <property type="entry name" value="HAMP"/>
    <property type="match status" value="1"/>
</dbReference>
<feature type="domain" description="HAMP" evidence="16">
    <location>
        <begin position="83"/>
        <end position="135"/>
    </location>
</feature>
<evidence type="ECO:0000256" key="4">
    <source>
        <dbReference type="ARBA" id="ARBA00022475"/>
    </source>
</evidence>
<evidence type="ECO:0000256" key="6">
    <source>
        <dbReference type="ARBA" id="ARBA00022679"/>
    </source>
</evidence>
<dbReference type="SMART" id="SM00387">
    <property type="entry name" value="HATPase_c"/>
    <property type="match status" value="1"/>
</dbReference>
<dbReference type="SMART" id="SM00304">
    <property type="entry name" value="HAMP"/>
    <property type="match status" value="1"/>
</dbReference>
<dbReference type="SUPFAM" id="SSF47384">
    <property type="entry name" value="Homodimeric domain of signal transducing histidine kinase"/>
    <property type="match status" value="1"/>
</dbReference>
<dbReference type="InterPro" id="IPR004358">
    <property type="entry name" value="Sig_transdc_His_kin-like_C"/>
</dbReference>
<name>A0A318EX04_9FIRM</name>
<dbReference type="AlphaFoldDB" id="A0A318EX04"/>
<evidence type="ECO:0000313" key="18">
    <source>
        <dbReference type="Proteomes" id="UP000247523"/>
    </source>
</evidence>
<evidence type="ECO:0000256" key="12">
    <source>
        <dbReference type="ARBA" id="ARBA00023012"/>
    </source>
</evidence>
<dbReference type="Gene3D" id="6.10.340.10">
    <property type="match status" value="1"/>
</dbReference>
<dbReference type="PANTHER" id="PTHR45528:SF1">
    <property type="entry name" value="SENSOR HISTIDINE KINASE CPXA"/>
    <property type="match status" value="1"/>
</dbReference>
<dbReference type="FunFam" id="3.30.565.10:FF:000013">
    <property type="entry name" value="Two-component sensor histidine kinase"/>
    <property type="match status" value="1"/>
</dbReference>
<accession>A0A318EX04</accession>
<evidence type="ECO:0000256" key="14">
    <source>
        <dbReference type="SAM" id="Phobius"/>
    </source>
</evidence>
<feature type="domain" description="Histidine kinase" evidence="15">
    <location>
        <begin position="150"/>
        <end position="367"/>
    </location>
</feature>
<dbReference type="GO" id="GO:0000155">
    <property type="term" value="F:phosphorelay sensor kinase activity"/>
    <property type="evidence" value="ECO:0007669"/>
    <property type="project" value="InterPro"/>
</dbReference>
<dbReference type="GO" id="GO:0005524">
    <property type="term" value="F:ATP binding"/>
    <property type="evidence" value="ECO:0007669"/>
    <property type="project" value="UniProtKB-KW"/>
</dbReference>
<reference evidence="17 18" key="1">
    <citation type="submission" date="2018-05" db="EMBL/GenBank/DDBJ databases">
        <title>Genomic Encyclopedia of Type Strains, Phase IV (KMG-IV): sequencing the most valuable type-strain genomes for metagenomic binning, comparative biology and taxonomic classification.</title>
        <authorList>
            <person name="Goeker M."/>
        </authorList>
    </citation>
    <scope>NUCLEOTIDE SEQUENCE [LARGE SCALE GENOMIC DNA]</scope>
    <source>
        <strain evidence="17 18">DSM 28816</strain>
    </source>
</reference>
<dbReference type="FunFam" id="1.10.287.130:FF:000008">
    <property type="entry name" value="Two-component sensor histidine kinase"/>
    <property type="match status" value="1"/>
</dbReference>
<dbReference type="InterPro" id="IPR036097">
    <property type="entry name" value="HisK_dim/P_sf"/>
</dbReference>
<dbReference type="Proteomes" id="UP000247523">
    <property type="component" value="Unassembled WGS sequence"/>
</dbReference>
<comment type="subcellular location">
    <subcellularLocation>
        <location evidence="2">Cell membrane</location>
        <topology evidence="2">Multi-pass membrane protein</topology>
    </subcellularLocation>
</comment>
<dbReference type="Pfam" id="PF02518">
    <property type="entry name" value="HATPase_c"/>
    <property type="match status" value="1"/>
</dbReference>
<keyword evidence="7 14" id="KW-0812">Transmembrane</keyword>
<dbReference type="RefSeq" id="WP_242993341.1">
    <property type="nucleotide sequence ID" value="NZ_QICS01000001.1"/>
</dbReference>